<evidence type="ECO:0000256" key="1">
    <source>
        <dbReference type="SAM" id="MobiDB-lite"/>
    </source>
</evidence>
<dbReference type="Pfam" id="PF13679">
    <property type="entry name" value="Methyltransf_32"/>
    <property type="match status" value="1"/>
</dbReference>
<feature type="domain" description="Methyltransferase" evidence="2">
    <location>
        <begin position="154"/>
        <end position="289"/>
    </location>
</feature>
<dbReference type="PANTHER" id="PTHR13369:SF3">
    <property type="entry name" value="METHYLTRANSFERASE DOMAIN-CONTAINING PROTEIN"/>
    <property type="match status" value="1"/>
</dbReference>
<gene>
    <name evidence="3" type="ORF">SAMN05661096_03412</name>
</gene>
<dbReference type="GO" id="GO:0032259">
    <property type="term" value="P:methylation"/>
    <property type="evidence" value="ECO:0007669"/>
    <property type="project" value="UniProtKB-KW"/>
</dbReference>
<feature type="region of interest" description="Disordered" evidence="1">
    <location>
        <begin position="110"/>
        <end position="129"/>
    </location>
</feature>
<name>A0A1X7L2F4_9BACT</name>
<dbReference type="PANTHER" id="PTHR13369">
    <property type="match status" value="1"/>
</dbReference>
<dbReference type="InterPro" id="IPR025714">
    <property type="entry name" value="Methyltranfer_dom"/>
</dbReference>
<dbReference type="CDD" id="cd02440">
    <property type="entry name" value="AdoMet_MTases"/>
    <property type="match status" value="1"/>
</dbReference>
<dbReference type="AlphaFoldDB" id="A0A1X7L2F4"/>
<dbReference type="EMBL" id="FXAW01000008">
    <property type="protein sequence ID" value="SMG48036.1"/>
    <property type="molecule type" value="Genomic_DNA"/>
</dbReference>
<dbReference type="GO" id="GO:0008168">
    <property type="term" value="F:methyltransferase activity"/>
    <property type="evidence" value="ECO:0007669"/>
    <property type="project" value="UniProtKB-KW"/>
</dbReference>
<dbReference type="Gene3D" id="3.40.50.150">
    <property type="entry name" value="Vaccinia Virus protein VP39"/>
    <property type="match status" value="1"/>
</dbReference>
<dbReference type="Proteomes" id="UP000193804">
    <property type="component" value="Unassembled WGS sequence"/>
</dbReference>
<proteinExistence type="predicted"/>
<keyword evidence="3" id="KW-0489">Methyltransferase</keyword>
<feature type="compositionally biased region" description="Basic and acidic residues" evidence="1">
    <location>
        <begin position="118"/>
        <end position="129"/>
    </location>
</feature>
<keyword evidence="4" id="KW-1185">Reference proteome</keyword>
<keyword evidence="3" id="KW-0808">Transferase</keyword>
<organism evidence="3 4">
    <name type="scientific">Marivirga sericea</name>
    <dbReference type="NCBI Taxonomy" id="1028"/>
    <lineage>
        <taxon>Bacteria</taxon>
        <taxon>Pseudomonadati</taxon>
        <taxon>Bacteroidota</taxon>
        <taxon>Cytophagia</taxon>
        <taxon>Cytophagales</taxon>
        <taxon>Marivirgaceae</taxon>
        <taxon>Marivirga</taxon>
    </lineage>
</organism>
<dbReference type="OrthoDB" id="5502211at2"/>
<evidence type="ECO:0000259" key="2">
    <source>
        <dbReference type="Pfam" id="PF13679"/>
    </source>
</evidence>
<evidence type="ECO:0000313" key="3">
    <source>
        <dbReference type="EMBL" id="SMG48036.1"/>
    </source>
</evidence>
<dbReference type="SUPFAM" id="SSF53335">
    <property type="entry name" value="S-adenosyl-L-methionine-dependent methyltransferases"/>
    <property type="match status" value="1"/>
</dbReference>
<dbReference type="GO" id="GO:0005737">
    <property type="term" value="C:cytoplasm"/>
    <property type="evidence" value="ECO:0007669"/>
    <property type="project" value="TreeGrafter"/>
</dbReference>
<dbReference type="STRING" id="1028.SAMN05661096_03412"/>
<evidence type="ECO:0000313" key="4">
    <source>
        <dbReference type="Proteomes" id="UP000193804"/>
    </source>
</evidence>
<protein>
    <submittedName>
        <fullName evidence="3">Methyltransferase domain-containing protein</fullName>
    </submittedName>
</protein>
<sequence length="386" mass="44553">MNETQQFFQEIEDSIKQDSFVKLTLSKPIRKSEDLENVYLREVELKKEKMISFTYRFKTNDQVKNYAFEEAIKELEHLLQNSFRIATLFTLEKDVAIRFNKKGKATITNNPPTFSDKLPAHHDNQKEKRASDSEYLFHLGIKDKQGKIIPKMADKYKQINKYLEIIDGLLKSTPLPKQINIVDMGSGKGYLTFALYDFLRNTRNLDVQVTGIELREELVSYCNEVATKCGYTNLSFVSERIENYNKEKIDVLIALHACDTATDDAIYKGLMSNSSLIICAPCCHKQVRQSAKGIPQENPILKYGIFQERQFEMVTDTIRALLLEKNQYNTKVFEFISNEHTRKNVMLVGTKASKRPKIEAIDAKIASLKKDYGVAEHYLEARLDQD</sequence>
<reference evidence="4" key="1">
    <citation type="submission" date="2017-04" db="EMBL/GenBank/DDBJ databases">
        <authorList>
            <person name="Varghese N."/>
            <person name="Submissions S."/>
        </authorList>
    </citation>
    <scope>NUCLEOTIDE SEQUENCE [LARGE SCALE GENOMIC DNA]</scope>
    <source>
        <strain evidence="4">DSM 4125</strain>
    </source>
</reference>
<dbReference type="InterPro" id="IPR029063">
    <property type="entry name" value="SAM-dependent_MTases_sf"/>
</dbReference>
<accession>A0A1X7L2F4</accession>
<dbReference type="RefSeq" id="WP_085518548.1">
    <property type="nucleotide sequence ID" value="NZ_FXAW01000008.1"/>
</dbReference>